<keyword evidence="2" id="KW-0808">Transferase</keyword>
<dbReference type="GO" id="GO:0016740">
    <property type="term" value="F:transferase activity"/>
    <property type="evidence" value="ECO:0007669"/>
    <property type="project" value="UniProtKB-KW"/>
</dbReference>
<feature type="domain" description="Polysaccharide pyruvyl transferase" evidence="1">
    <location>
        <begin position="17"/>
        <end position="327"/>
    </location>
</feature>
<organism evidence="2">
    <name type="scientific">Chryseobacterium indologenes</name>
    <name type="common">Flavobacterium indologenes</name>
    <dbReference type="NCBI Taxonomy" id="253"/>
    <lineage>
        <taxon>Bacteria</taxon>
        <taxon>Pseudomonadati</taxon>
        <taxon>Bacteroidota</taxon>
        <taxon>Flavobacteriia</taxon>
        <taxon>Flavobacteriales</taxon>
        <taxon>Weeksellaceae</taxon>
        <taxon>Chryseobacterium group</taxon>
        <taxon>Chryseobacterium</taxon>
    </lineage>
</organism>
<dbReference type="AlphaFoldDB" id="A0A411DQV1"/>
<dbReference type="Pfam" id="PF04230">
    <property type="entry name" value="PS_pyruv_trans"/>
    <property type="match status" value="1"/>
</dbReference>
<accession>A0A411DQV1</accession>
<dbReference type="InterPro" id="IPR007345">
    <property type="entry name" value="Polysacch_pyruvyl_Trfase"/>
</dbReference>
<name>A0A411DQV1_CHRID</name>
<proteinExistence type="predicted"/>
<reference evidence="2" key="1">
    <citation type="submission" date="2019-01" db="EMBL/GenBank/DDBJ databases">
        <title>Whole Genome Sequencing for Putative Detection of Antimicrobial Resistance and Potential Virulence Factors in Chryseobacterium indologenes isolated from Nile Tilapia in Tanzania.</title>
        <authorList>
            <person name="Mwega E."/>
            <person name="Mutoloki S."/>
            <person name="Mugimba K."/>
            <person name="Colquhoun D."/>
            <person name="Mdegela R."/>
            <person name="Evensen O."/>
            <person name="Wasteson Y."/>
        </authorList>
    </citation>
    <scope>NUCLEOTIDE SEQUENCE [LARGE SCALE GENOMIC DNA]</scope>
    <source>
        <strain evidence="2">StR 01</strain>
    </source>
</reference>
<evidence type="ECO:0000259" key="1">
    <source>
        <dbReference type="Pfam" id="PF04230"/>
    </source>
</evidence>
<sequence>MGNKEILIINQGYIRSNLGDQAIRVSMNRFFKEKNYLIDYSFLTAPNDYRDPLPDTNYIKNNYTAKNNYKKGLRIKIVLSIIKWFIVNLPSIISNLNKKKYKYVVIGGGQLINSSNSFYPHSFSYSIYLWSFFSKLLNRKLIFVGVGANRKFNFWENFFYKKALQNASHVIVRDQYTRESLKKNFYVDSVIMPDIAFYDYDEIKNIKSRKFLAVNIYSYEEYNQNYNSNKESITSYYNRWIELIKENMEGDEIVLFSTTPTDYYENCQFVGYLKENKIFNGKKIILENITDLRDINELYDNSYKVISGRMHAILIGIKKGAVPIVFEISDKLSTFKREYIDNGIRLKENKNQIKDTLDKYFKDENV</sequence>
<dbReference type="EMBL" id="CP035532">
    <property type="protein sequence ID" value="QBA22738.1"/>
    <property type="molecule type" value="Genomic_DNA"/>
</dbReference>
<protein>
    <submittedName>
        <fullName evidence="2">Polysaccharide pyruvyl transferase family protein</fullName>
    </submittedName>
</protein>
<evidence type="ECO:0000313" key="2">
    <source>
        <dbReference type="EMBL" id="QBA22738.1"/>
    </source>
</evidence>
<gene>
    <name evidence="2" type="ORF">EU348_16735</name>
</gene>